<name>A0A7R8X0D4_9CRUS</name>
<dbReference type="EMBL" id="OB698875">
    <property type="protein sequence ID" value="CAD7238276.1"/>
    <property type="molecule type" value="Genomic_DNA"/>
</dbReference>
<comment type="cofactor">
    <cofactor evidence="1">
        <name>[4Fe-4S] cluster</name>
        <dbReference type="ChEBI" id="CHEBI:49883"/>
    </cofactor>
</comment>
<keyword evidence="6" id="KW-0408">Iron</keyword>
<dbReference type="GO" id="GO:0051539">
    <property type="term" value="F:4 iron, 4 sulfur cluster binding"/>
    <property type="evidence" value="ECO:0007669"/>
    <property type="project" value="UniProtKB-KW"/>
</dbReference>
<dbReference type="Gene3D" id="3.20.20.70">
    <property type="entry name" value="Aldolase class I"/>
    <property type="match status" value="1"/>
</dbReference>
<dbReference type="PROSITE" id="PS51918">
    <property type="entry name" value="RADICAL_SAM"/>
    <property type="match status" value="1"/>
</dbReference>
<dbReference type="Pfam" id="PF04055">
    <property type="entry name" value="Radical_SAM"/>
    <property type="match status" value="1"/>
</dbReference>
<dbReference type="InterPro" id="IPR040072">
    <property type="entry name" value="Methyltransferase_A"/>
</dbReference>
<dbReference type="InterPro" id="IPR013785">
    <property type="entry name" value="Aldolase_TIM"/>
</dbReference>
<keyword evidence="5" id="KW-0479">Metal-binding</keyword>
<evidence type="ECO:0000256" key="5">
    <source>
        <dbReference type="ARBA" id="ARBA00022723"/>
    </source>
</evidence>
<dbReference type="InterPro" id="IPR048641">
    <property type="entry name" value="RlmN_N"/>
</dbReference>
<dbReference type="InterPro" id="IPR007197">
    <property type="entry name" value="rSAM"/>
</dbReference>
<gene>
    <name evidence="8" type="ORF">CTOB1V02_LOCUS16091</name>
</gene>
<evidence type="ECO:0000313" key="8">
    <source>
        <dbReference type="EMBL" id="CAD7238276.1"/>
    </source>
</evidence>
<feature type="non-terminal residue" evidence="8">
    <location>
        <position position="1"/>
    </location>
</feature>
<keyword evidence="2" id="KW-0004">4Fe-4S</keyword>
<evidence type="ECO:0000256" key="1">
    <source>
        <dbReference type="ARBA" id="ARBA00001966"/>
    </source>
</evidence>
<organism evidence="8">
    <name type="scientific">Cyprideis torosa</name>
    <dbReference type="NCBI Taxonomy" id="163714"/>
    <lineage>
        <taxon>Eukaryota</taxon>
        <taxon>Metazoa</taxon>
        <taxon>Ecdysozoa</taxon>
        <taxon>Arthropoda</taxon>
        <taxon>Crustacea</taxon>
        <taxon>Oligostraca</taxon>
        <taxon>Ostracoda</taxon>
        <taxon>Podocopa</taxon>
        <taxon>Podocopida</taxon>
        <taxon>Cytherocopina</taxon>
        <taxon>Cytheroidea</taxon>
        <taxon>Cytherideidae</taxon>
        <taxon>Cyprideis</taxon>
    </lineage>
</organism>
<keyword evidence="4" id="KW-0949">S-adenosyl-L-methionine</keyword>
<evidence type="ECO:0000256" key="2">
    <source>
        <dbReference type="ARBA" id="ARBA00022485"/>
    </source>
</evidence>
<evidence type="ECO:0000256" key="7">
    <source>
        <dbReference type="ARBA" id="ARBA00023014"/>
    </source>
</evidence>
<dbReference type="SUPFAM" id="SSF102114">
    <property type="entry name" value="Radical SAM enzymes"/>
    <property type="match status" value="1"/>
</dbReference>
<dbReference type="OrthoDB" id="8300248at2759"/>
<dbReference type="InterPro" id="IPR058240">
    <property type="entry name" value="rSAM_sf"/>
</dbReference>
<proteinExistence type="predicted"/>
<dbReference type="GO" id="GO:0030488">
    <property type="term" value="P:tRNA methylation"/>
    <property type="evidence" value="ECO:0007669"/>
    <property type="project" value="TreeGrafter"/>
</dbReference>
<dbReference type="PANTHER" id="PTHR30544">
    <property type="entry name" value="23S RRNA METHYLTRANSFERASE"/>
    <property type="match status" value="1"/>
</dbReference>
<evidence type="ECO:0000256" key="4">
    <source>
        <dbReference type="ARBA" id="ARBA00022691"/>
    </source>
</evidence>
<dbReference type="GO" id="GO:0003824">
    <property type="term" value="F:catalytic activity"/>
    <property type="evidence" value="ECO:0007669"/>
    <property type="project" value="InterPro"/>
</dbReference>
<evidence type="ECO:0000256" key="6">
    <source>
        <dbReference type="ARBA" id="ARBA00023004"/>
    </source>
</evidence>
<dbReference type="AlphaFoldDB" id="A0A7R8X0D4"/>
<protein>
    <submittedName>
        <fullName evidence="8">Uncharacterized protein</fullName>
    </submittedName>
</protein>
<dbReference type="Pfam" id="PF21016">
    <property type="entry name" value="RlmN_N"/>
    <property type="match status" value="1"/>
</dbReference>
<dbReference type="Gene3D" id="1.10.150.530">
    <property type="match status" value="1"/>
</dbReference>
<dbReference type="CDD" id="cd01335">
    <property type="entry name" value="Radical_SAM"/>
    <property type="match status" value="1"/>
</dbReference>
<accession>A0A7R8X0D4</accession>
<evidence type="ECO:0000256" key="3">
    <source>
        <dbReference type="ARBA" id="ARBA00022552"/>
    </source>
</evidence>
<dbReference type="GO" id="GO:0070475">
    <property type="term" value="P:rRNA base methylation"/>
    <property type="evidence" value="ECO:0007669"/>
    <property type="project" value="TreeGrafter"/>
</dbReference>
<reference evidence="8" key="1">
    <citation type="submission" date="2020-11" db="EMBL/GenBank/DDBJ databases">
        <authorList>
            <person name="Tran Van P."/>
        </authorList>
    </citation>
    <scope>NUCLEOTIDE SEQUENCE</scope>
</reference>
<dbReference type="PANTHER" id="PTHR30544:SF5">
    <property type="entry name" value="RADICAL SAM CORE DOMAIN-CONTAINING PROTEIN"/>
    <property type="match status" value="1"/>
</dbReference>
<sequence length="224" mass="25180">MPLEQMKSWFSEKGEPAFRAVQVYKWVHQAGVDDFSAMTNLSKKLRERLIIEAEIKAPDVVMDQPSSDGTRKWLFRLHDGQCIEVNERPVTNVVMMGMGEPLLNYDNVVNAMGMMLDDLAYGLSRRRVTVSTSGVVPALNRLGDDIEVALAVSLHAPNDELRDQLVPLNKKYPIDVLLAACHKYLDSRGNREKVTFEYVLLAGVNDQPEHASQLAKLMKTIPSK</sequence>
<dbReference type="GO" id="GO:0046872">
    <property type="term" value="F:metal ion binding"/>
    <property type="evidence" value="ECO:0007669"/>
    <property type="project" value="UniProtKB-KW"/>
</dbReference>
<keyword evidence="3" id="KW-0698">rRNA processing</keyword>
<keyword evidence="7" id="KW-0411">Iron-sulfur</keyword>